<dbReference type="InterPro" id="IPR036108">
    <property type="entry name" value="4pyrrol_syn_uPrphyn_synt_sf"/>
</dbReference>
<dbReference type="PANTHER" id="PTHR12390">
    <property type="entry name" value="UROPORPHYRINOGEN III SYNTHASE"/>
    <property type="match status" value="1"/>
</dbReference>
<gene>
    <name evidence="3" type="ORF">FA14DRAFT_25757</name>
</gene>
<dbReference type="SUPFAM" id="SSF69618">
    <property type="entry name" value="HemD-like"/>
    <property type="match status" value="2"/>
</dbReference>
<dbReference type="Gene3D" id="3.40.50.10090">
    <property type="match status" value="2"/>
</dbReference>
<feature type="region of interest" description="Disordered" evidence="1">
    <location>
        <begin position="325"/>
        <end position="402"/>
    </location>
</feature>
<evidence type="ECO:0000313" key="4">
    <source>
        <dbReference type="Proteomes" id="UP000245771"/>
    </source>
</evidence>
<protein>
    <recommendedName>
        <fullName evidence="2">Tetrapyrrole biosynthesis uroporphyrinogen III synthase domain-containing protein</fullName>
    </recommendedName>
</protein>
<dbReference type="GO" id="GO:0005829">
    <property type="term" value="C:cytosol"/>
    <property type="evidence" value="ECO:0007669"/>
    <property type="project" value="TreeGrafter"/>
</dbReference>
<dbReference type="EMBL" id="KZ819602">
    <property type="protein sequence ID" value="PWN38322.1"/>
    <property type="molecule type" value="Genomic_DNA"/>
</dbReference>
<accession>A0A316VL42</accession>
<organism evidence="3 4">
    <name type="scientific">Meira miltonrushii</name>
    <dbReference type="NCBI Taxonomy" id="1280837"/>
    <lineage>
        <taxon>Eukaryota</taxon>
        <taxon>Fungi</taxon>
        <taxon>Dikarya</taxon>
        <taxon>Basidiomycota</taxon>
        <taxon>Ustilaginomycotina</taxon>
        <taxon>Exobasidiomycetes</taxon>
        <taxon>Exobasidiales</taxon>
        <taxon>Brachybasidiaceae</taxon>
        <taxon>Meira</taxon>
    </lineage>
</organism>
<evidence type="ECO:0000259" key="2">
    <source>
        <dbReference type="Pfam" id="PF02602"/>
    </source>
</evidence>
<dbReference type="GO" id="GO:0006782">
    <property type="term" value="P:protoporphyrinogen IX biosynthetic process"/>
    <property type="evidence" value="ECO:0007669"/>
    <property type="project" value="UniProtKB-UniPathway"/>
</dbReference>
<dbReference type="InterPro" id="IPR039793">
    <property type="entry name" value="UROS/Hem4"/>
</dbReference>
<dbReference type="GO" id="GO:0006780">
    <property type="term" value="P:uroporphyrinogen III biosynthetic process"/>
    <property type="evidence" value="ECO:0007669"/>
    <property type="project" value="InterPro"/>
</dbReference>
<dbReference type="InParanoid" id="A0A316VL42"/>
<dbReference type="STRING" id="1280837.A0A316VL42"/>
<feature type="compositionally biased region" description="Polar residues" evidence="1">
    <location>
        <begin position="382"/>
        <end position="391"/>
    </location>
</feature>
<dbReference type="PANTHER" id="PTHR12390:SF0">
    <property type="entry name" value="UROPORPHYRINOGEN-III SYNTHASE"/>
    <property type="match status" value="1"/>
</dbReference>
<evidence type="ECO:0000313" key="3">
    <source>
        <dbReference type="EMBL" id="PWN38322.1"/>
    </source>
</evidence>
<dbReference type="AlphaFoldDB" id="A0A316VL42"/>
<feature type="domain" description="Tetrapyrrole biosynthesis uroporphyrinogen III synthase" evidence="2">
    <location>
        <begin position="169"/>
        <end position="316"/>
    </location>
</feature>
<dbReference type="GeneID" id="37023860"/>
<sequence length="588" mass="63165">MASPVLSAIDTQVPAFLRPTSVLMLRTPIPPSQGTDPYHDAFGPFCLPSFPFSALESGSSTPLPPTNSLTMSANERTGADLLRNALAASSTGRRRGRWIDDDGTLTTHHLSSEPDDVAGTSADTNDEIPKREFCVTSLTILGHRTLNIDQLVDKMLEGSEDTGNGRKPFRGAVITSQRAVEAWMEAAVIAAEQVRSGKETKTNWPRTPVFAVGPATSEALRAAAKQTILPLRTSLVMGGGATGTGEALANYIIRHFNGPQGAAPGDALEVNPDEPPLLYLSGDKNAPTIPEMLSSASPPIQVEQLMVYETCLHPQFVHACSTLSRSLPPAPQSRPGSRRSSRAGSSSSTRRPSVGSLFGGGVGANLERKRSGGASDFGQKPTGLNHSNHSMGGSAGPALTAMTPFASTPEQQHTPELLASPVEDMEIPPLDTDIGLGTGTGTKPDWIVFFSPSGIQYALEDLQKRKWLPGPYTFDAEKQQYAKDSPEAARRKEKWLSMGPPEGYPRIAVIGPTTKRWVRQNLGFQPDAVAASPGPTELREAIRMGERRIRRERDRTKAERALQEKLKKEEKARLVGVADGEGVPMEMD</sequence>
<dbReference type="Proteomes" id="UP000245771">
    <property type="component" value="Unassembled WGS sequence"/>
</dbReference>
<dbReference type="InterPro" id="IPR003754">
    <property type="entry name" value="4pyrrol_synth_uPrphyn_synth"/>
</dbReference>
<reference evidence="3 4" key="1">
    <citation type="journal article" date="2018" name="Mol. Biol. Evol.">
        <title>Broad Genomic Sampling Reveals a Smut Pathogenic Ancestry of the Fungal Clade Ustilaginomycotina.</title>
        <authorList>
            <person name="Kijpornyongpan T."/>
            <person name="Mondo S.J."/>
            <person name="Barry K."/>
            <person name="Sandor L."/>
            <person name="Lee J."/>
            <person name="Lipzen A."/>
            <person name="Pangilinan J."/>
            <person name="LaButti K."/>
            <person name="Hainaut M."/>
            <person name="Henrissat B."/>
            <person name="Grigoriev I.V."/>
            <person name="Spatafora J.W."/>
            <person name="Aime M.C."/>
        </authorList>
    </citation>
    <scope>NUCLEOTIDE SEQUENCE [LARGE SCALE GENOMIC DNA]</scope>
    <source>
        <strain evidence="3 4">MCA 3882</strain>
    </source>
</reference>
<feature type="compositionally biased region" description="Low complexity" evidence="1">
    <location>
        <begin position="342"/>
        <end position="356"/>
    </location>
</feature>
<keyword evidence="4" id="KW-1185">Reference proteome</keyword>
<feature type="region of interest" description="Disordered" evidence="1">
    <location>
        <begin position="105"/>
        <end position="124"/>
    </location>
</feature>
<dbReference type="OrthoDB" id="5595751at2759"/>
<dbReference type="GO" id="GO:0004852">
    <property type="term" value="F:uroporphyrinogen-III synthase activity"/>
    <property type="evidence" value="ECO:0007669"/>
    <property type="project" value="InterPro"/>
</dbReference>
<evidence type="ECO:0000256" key="1">
    <source>
        <dbReference type="SAM" id="MobiDB-lite"/>
    </source>
</evidence>
<name>A0A316VL42_9BASI</name>
<dbReference type="UniPathway" id="UPA00251">
    <property type="reaction ID" value="UER00320"/>
</dbReference>
<proteinExistence type="predicted"/>
<dbReference type="Pfam" id="PF02602">
    <property type="entry name" value="HEM4"/>
    <property type="match status" value="1"/>
</dbReference>
<dbReference type="RefSeq" id="XP_025358624.1">
    <property type="nucleotide sequence ID" value="XM_025502079.1"/>
</dbReference>